<keyword evidence="3 8" id="KW-0813">Transport</keyword>
<evidence type="ECO:0000256" key="3">
    <source>
        <dbReference type="ARBA" id="ARBA00022448"/>
    </source>
</evidence>
<evidence type="ECO:0000313" key="9">
    <source>
        <dbReference type="EMBL" id="MDT0619048.1"/>
    </source>
</evidence>
<keyword evidence="10" id="KW-1185">Reference proteome</keyword>
<keyword evidence="8" id="KW-0997">Cell inner membrane</keyword>
<proteinExistence type="inferred from homology"/>
<dbReference type="EMBL" id="JAVRHY010000010">
    <property type="protein sequence ID" value="MDT0619048.1"/>
    <property type="molecule type" value="Genomic_DNA"/>
</dbReference>
<accession>A0ABU3BCS0</accession>
<protein>
    <submittedName>
        <fullName evidence="9">Amino acid carrier protein</fullName>
    </submittedName>
</protein>
<keyword evidence="8" id="KW-0769">Symport</keyword>
<sequence>MTATVVRAPGILYAGFMRDLFDWLLALVNGVNAAVFSAPVLIALLAVGALFTLWTRAGQLKALTHGVALITGRYDTGKGSGAISHFQAVSAALSATVGLGNIAGVALALEFGGPGAIFWMWVVGLAGMAIKMVEVTLTMLYRNTDDPDNPHGGAMWVARRGLPTLSARLTRPGAWIGGLFCVALITNALAANAVFQSWSVADTTRSYFGVPPLVTGGILAVVVGLVTLGGVKRIGAVAGWLVPGMAVLYVTAGLVVLALQADTLPGVLASIFRGAFSHTEGTGAFLGGGMAMAFIWGLKRALFSSEAGLGTAPIAHAAVKTSEPVSEGIVAGLEPLVDTLVVCTITALVILSTGIWQRDASLQLDPAPGWESTGSGAWTLADSAAPMDDQQTLNTGDRVFVIVNADAGERQRVFGEVRANDDRPVIDWQSVTADSSPELVDAGLYRDYTGATLTARAFDTAVPGLGQWLITLAIWLFAVSTMITWSYYGEQGVVYLAGDNWVAPYRLGFCAMVWLACAGWVDGARELDAVGVFGVALMLCINLPLTLLLAPRAIAAYRDYLARLRAGALR</sequence>
<feature type="transmembrane region" description="Helical" evidence="8">
    <location>
        <begin position="468"/>
        <end position="489"/>
    </location>
</feature>
<feature type="transmembrane region" description="Helical" evidence="8">
    <location>
        <begin position="115"/>
        <end position="133"/>
    </location>
</feature>
<feature type="transmembrane region" description="Helical" evidence="8">
    <location>
        <begin position="501"/>
        <end position="521"/>
    </location>
</feature>
<dbReference type="Pfam" id="PF01235">
    <property type="entry name" value="Na_Ala_symp"/>
    <property type="match status" value="1"/>
</dbReference>
<evidence type="ECO:0000256" key="6">
    <source>
        <dbReference type="ARBA" id="ARBA00022989"/>
    </source>
</evidence>
<keyword evidence="7 8" id="KW-0472">Membrane</keyword>
<comment type="similarity">
    <text evidence="2 8">Belongs to the alanine or glycine:cation symporter (AGCS) (TC 2.A.25) family.</text>
</comment>
<dbReference type="Proteomes" id="UP001259982">
    <property type="component" value="Unassembled WGS sequence"/>
</dbReference>
<keyword evidence="4" id="KW-1003">Cell membrane</keyword>
<evidence type="ECO:0000256" key="2">
    <source>
        <dbReference type="ARBA" id="ARBA00009261"/>
    </source>
</evidence>
<name>A0ABU3BCS0_9GAMM</name>
<dbReference type="PRINTS" id="PR00175">
    <property type="entry name" value="NAALASMPORT"/>
</dbReference>
<keyword evidence="5 8" id="KW-0812">Transmembrane</keyword>
<reference evidence="9 10" key="1">
    <citation type="submission" date="2023-09" db="EMBL/GenBank/DDBJ databases">
        <authorList>
            <person name="Rey-Velasco X."/>
        </authorList>
    </citation>
    <scope>NUCLEOTIDE SEQUENCE [LARGE SCALE GENOMIC DNA]</scope>
    <source>
        <strain evidence="9 10">P385</strain>
    </source>
</reference>
<feature type="transmembrane region" description="Helical" evidence="8">
    <location>
        <begin position="207"/>
        <end position="228"/>
    </location>
</feature>
<comment type="caution">
    <text evidence="9">The sequence shown here is derived from an EMBL/GenBank/DDBJ whole genome shotgun (WGS) entry which is preliminary data.</text>
</comment>
<dbReference type="PANTHER" id="PTHR30330:SF3">
    <property type="entry name" value="TRANSCRIPTIONAL REGULATOR, LRP FAMILY"/>
    <property type="match status" value="1"/>
</dbReference>
<evidence type="ECO:0000313" key="10">
    <source>
        <dbReference type="Proteomes" id="UP001259982"/>
    </source>
</evidence>
<organism evidence="9 10">
    <name type="scientific">Spectribacter acetivorans</name>
    <dbReference type="NCBI Taxonomy" id="3075603"/>
    <lineage>
        <taxon>Bacteria</taxon>
        <taxon>Pseudomonadati</taxon>
        <taxon>Pseudomonadota</taxon>
        <taxon>Gammaproteobacteria</taxon>
        <taxon>Salinisphaerales</taxon>
        <taxon>Salinisphaeraceae</taxon>
        <taxon>Spectribacter</taxon>
    </lineage>
</organism>
<keyword evidence="6 8" id="KW-1133">Transmembrane helix</keyword>
<dbReference type="PANTHER" id="PTHR30330">
    <property type="entry name" value="AGSS FAMILY TRANSPORTER, SODIUM-ALANINE"/>
    <property type="match status" value="1"/>
</dbReference>
<feature type="transmembrane region" description="Helical" evidence="8">
    <location>
        <begin position="23"/>
        <end position="54"/>
    </location>
</feature>
<dbReference type="InterPro" id="IPR001463">
    <property type="entry name" value="Na/Ala_symport"/>
</dbReference>
<feature type="transmembrane region" description="Helical" evidence="8">
    <location>
        <begin position="88"/>
        <end position="109"/>
    </location>
</feature>
<evidence type="ECO:0000256" key="1">
    <source>
        <dbReference type="ARBA" id="ARBA00004651"/>
    </source>
</evidence>
<evidence type="ECO:0000256" key="7">
    <source>
        <dbReference type="ARBA" id="ARBA00023136"/>
    </source>
</evidence>
<comment type="subcellular location">
    <subcellularLocation>
        <location evidence="8">Cell inner membrane</location>
        <topology evidence="8">Multi-pass membrane protein</topology>
    </subcellularLocation>
    <subcellularLocation>
        <location evidence="1">Cell membrane</location>
        <topology evidence="1">Multi-pass membrane protein</topology>
    </subcellularLocation>
</comment>
<feature type="transmembrane region" description="Helical" evidence="8">
    <location>
        <begin position="281"/>
        <end position="298"/>
    </location>
</feature>
<evidence type="ECO:0000256" key="4">
    <source>
        <dbReference type="ARBA" id="ARBA00022475"/>
    </source>
</evidence>
<evidence type="ECO:0000256" key="5">
    <source>
        <dbReference type="ARBA" id="ARBA00022692"/>
    </source>
</evidence>
<gene>
    <name evidence="9" type="ORF">RM531_11235</name>
</gene>
<evidence type="ECO:0000256" key="8">
    <source>
        <dbReference type="RuleBase" id="RU363064"/>
    </source>
</evidence>
<feature type="transmembrane region" description="Helical" evidence="8">
    <location>
        <begin position="533"/>
        <end position="555"/>
    </location>
</feature>
<dbReference type="RefSeq" id="WP_311659352.1">
    <property type="nucleotide sequence ID" value="NZ_JAVRHY010000010.1"/>
</dbReference>
<dbReference type="NCBIfam" id="TIGR00835">
    <property type="entry name" value="agcS"/>
    <property type="match status" value="1"/>
</dbReference>
<feature type="transmembrane region" description="Helical" evidence="8">
    <location>
        <begin position="174"/>
        <end position="195"/>
    </location>
</feature>
<feature type="transmembrane region" description="Helical" evidence="8">
    <location>
        <begin position="240"/>
        <end position="261"/>
    </location>
</feature>